<dbReference type="Pfam" id="PF15428">
    <property type="entry name" value="Imm26"/>
    <property type="match status" value="1"/>
</dbReference>
<organism evidence="1 2">
    <name type="scientific">Lysinibacillus fusiformis</name>
    <dbReference type="NCBI Taxonomy" id="28031"/>
    <lineage>
        <taxon>Bacteria</taxon>
        <taxon>Bacillati</taxon>
        <taxon>Bacillota</taxon>
        <taxon>Bacilli</taxon>
        <taxon>Bacillales</taxon>
        <taxon>Bacillaceae</taxon>
        <taxon>Lysinibacillus</taxon>
    </lineage>
</organism>
<proteinExistence type="predicted"/>
<evidence type="ECO:0008006" key="3">
    <source>
        <dbReference type="Google" id="ProtNLM"/>
    </source>
</evidence>
<evidence type="ECO:0000313" key="1">
    <source>
        <dbReference type="EMBL" id="PKU51644.1"/>
    </source>
</evidence>
<reference evidence="1 2" key="1">
    <citation type="submission" date="2017-10" db="EMBL/GenBank/DDBJ databases">
        <title>Draft genome of Lysinibacillus fusiformis strain Juneja, a laboratory-derived pathogen of Drosophila melanogaster.</title>
        <authorList>
            <person name="Smith B.R."/>
            <person name="Unckless R.L."/>
        </authorList>
    </citation>
    <scope>NUCLEOTIDE SEQUENCE [LARGE SCALE GENOMIC DNA]</scope>
    <source>
        <strain evidence="1 2">Juneja</strain>
    </source>
</reference>
<dbReference type="EMBL" id="PDFK01000003">
    <property type="protein sequence ID" value="PKU51644.1"/>
    <property type="molecule type" value="Genomic_DNA"/>
</dbReference>
<dbReference type="InterPro" id="IPR029278">
    <property type="entry name" value="Imm26"/>
</dbReference>
<dbReference type="AlphaFoldDB" id="A0A2I0UZZ5"/>
<accession>A0A2I0UZZ5</accession>
<comment type="caution">
    <text evidence="1">The sequence shown here is derived from an EMBL/GenBank/DDBJ whole genome shotgun (WGS) entry which is preliminary data.</text>
</comment>
<evidence type="ECO:0000313" key="2">
    <source>
        <dbReference type="Proteomes" id="UP000234956"/>
    </source>
</evidence>
<dbReference type="RefSeq" id="WP_101966735.1">
    <property type="nucleotide sequence ID" value="NZ_PDFK01000003.1"/>
</dbReference>
<sequence>MTLFTSWLTNSLRPYFGLHMLENHWDTHQIREDYFICFEGDVIKKRIFVNEHSYQEADVDILTRNREMIVPQTARGKEKKLNYTTISAVKATGVIFSAGLGNEHQPSSYITARNAKTYYQLPLTGFEHLTTKSAIMDWLLQFPTQLPTDYADKLKKLTKMKSLRYKAIPGDIFRVEIDLFVNGYVLVIGDLRQMQKDQLFAEDSIWHNVMTMPLFIRPYLLTTTERLPSLEEITSAPLASQTQIVMDDYFMRGCYEKLGHKTLTEDDILFPLGYGQTLHYGKEPRYRLSWGTGTISKPASITTFQTGNRFTNHGVSAGVAIDWLKSEEENASRSLAHPYYHKEHQQAFAEFGLPADITYDEFNRQTGGLTRHEYLHYLHKSENRSHKK</sequence>
<gene>
    <name evidence="1" type="ORF">CRI88_13200</name>
</gene>
<dbReference type="Proteomes" id="UP000234956">
    <property type="component" value="Unassembled WGS sequence"/>
</dbReference>
<name>A0A2I0UZZ5_9BACI</name>
<protein>
    <recommendedName>
        <fullName evidence="3">Immunity protein 26</fullName>
    </recommendedName>
</protein>